<comment type="caution">
    <text evidence="1">The sequence shown here is derived from an EMBL/GenBank/DDBJ whole genome shotgun (WGS) entry which is preliminary data.</text>
</comment>
<reference evidence="1" key="1">
    <citation type="submission" date="2021-03" db="EMBL/GenBank/DDBJ databases">
        <authorList>
            <consortium name="DOE Joint Genome Institute"/>
            <person name="Ahrendt S."/>
            <person name="Looney B.P."/>
            <person name="Miyauchi S."/>
            <person name="Morin E."/>
            <person name="Drula E."/>
            <person name="Courty P.E."/>
            <person name="Chicoki N."/>
            <person name="Fauchery L."/>
            <person name="Kohler A."/>
            <person name="Kuo A."/>
            <person name="Labutti K."/>
            <person name="Pangilinan J."/>
            <person name="Lipzen A."/>
            <person name="Riley R."/>
            <person name="Andreopoulos W."/>
            <person name="He G."/>
            <person name="Johnson J."/>
            <person name="Barry K.W."/>
            <person name="Grigoriev I.V."/>
            <person name="Nagy L."/>
            <person name="Hibbett D."/>
            <person name="Henrissat B."/>
            <person name="Matheny P.B."/>
            <person name="Labbe J."/>
            <person name="Martin F."/>
        </authorList>
    </citation>
    <scope>NUCLEOTIDE SEQUENCE</scope>
    <source>
        <strain evidence="1">HHB10654</strain>
    </source>
</reference>
<organism evidence="1 2">
    <name type="scientific">Artomyces pyxidatus</name>
    <dbReference type="NCBI Taxonomy" id="48021"/>
    <lineage>
        <taxon>Eukaryota</taxon>
        <taxon>Fungi</taxon>
        <taxon>Dikarya</taxon>
        <taxon>Basidiomycota</taxon>
        <taxon>Agaricomycotina</taxon>
        <taxon>Agaricomycetes</taxon>
        <taxon>Russulales</taxon>
        <taxon>Auriscalpiaceae</taxon>
        <taxon>Artomyces</taxon>
    </lineage>
</organism>
<proteinExistence type="predicted"/>
<gene>
    <name evidence="1" type="ORF">BV25DRAFT_1820485</name>
</gene>
<protein>
    <submittedName>
        <fullName evidence="1">Uncharacterized protein</fullName>
    </submittedName>
</protein>
<accession>A0ACB8TDL1</accession>
<evidence type="ECO:0000313" key="2">
    <source>
        <dbReference type="Proteomes" id="UP000814140"/>
    </source>
</evidence>
<dbReference type="Proteomes" id="UP000814140">
    <property type="component" value="Unassembled WGS sequence"/>
</dbReference>
<dbReference type="EMBL" id="MU277192">
    <property type="protein sequence ID" value="KAI0066510.1"/>
    <property type="molecule type" value="Genomic_DNA"/>
</dbReference>
<evidence type="ECO:0000313" key="1">
    <source>
        <dbReference type="EMBL" id="KAI0066510.1"/>
    </source>
</evidence>
<sequence>MSTMSSKKRPSSSAHLSRSLSDGTDTRPRPPSRPLQASSSRDADTKASLPRQKVRALEQFVKFGRKGKGKEPPPQFPPASWFPDSASNALTPAGAASESTAQTTSGRDPSFTSESVSKEDAPVPRITGTINAQEAVQSSSSSFSQRTITPPTFSSSLNRPGIAETGVERVHAEGTTTPSRFLEETAGGQTPPLPERGFASAPVTPGGEHPPQNTPEPLTLAKRIQALIYSRPALPALLTPSATNASSSGSSETAGPSTPLASQPPPPPIADSAMISLLSNAGVMSGSLDKGRQSVFAILDRLRLPSRSPAAPSEGGARIEEESDDDSSVMLYGPLEPNEDSEVEIARSDIMSVYDDGETIEYERPAQRLSMLEGYVPYEPRSPLSMSTVLAEGHAEEPEQPVGENEDAEATGKEPPAGWFDSWKGKVVEGSKIFSDKVAVETKTWKDKMAEGSKVVKTKIRWVPSPDKISFQATWWGYRLYLPPPVLEILNNKRIEAAKRAAMITTALQWLLGRVPLTIVPLQFRPGLMIAQRLVPYLGYIGGFVAWSWGAMKSFDKGSGIVLTATWLLPVALIPGTWDPEEGLFSQDHGSNVLEGRSVQVPDPSSKASGSGNS</sequence>
<reference evidence="1" key="2">
    <citation type="journal article" date="2022" name="New Phytol.">
        <title>Evolutionary transition to the ectomycorrhizal habit in the genomes of a hyperdiverse lineage of mushroom-forming fungi.</title>
        <authorList>
            <person name="Looney B."/>
            <person name="Miyauchi S."/>
            <person name="Morin E."/>
            <person name="Drula E."/>
            <person name="Courty P.E."/>
            <person name="Kohler A."/>
            <person name="Kuo A."/>
            <person name="LaButti K."/>
            <person name="Pangilinan J."/>
            <person name="Lipzen A."/>
            <person name="Riley R."/>
            <person name="Andreopoulos W."/>
            <person name="He G."/>
            <person name="Johnson J."/>
            <person name="Nolan M."/>
            <person name="Tritt A."/>
            <person name="Barry K.W."/>
            <person name="Grigoriev I.V."/>
            <person name="Nagy L.G."/>
            <person name="Hibbett D."/>
            <person name="Henrissat B."/>
            <person name="Matheny P.B."/>
            <person name="Labbe J."/>
            <person name="Martin F.M."/>
        </authorList>
    </citation>
    <scope>NUCLEOTIDE SEQUENCE</scope>
    <source>
        <strain evidence="1">HHB10654</strain>
    </source>
</reference>
<name>A0ACB8TDL1_9AGAM</name>
<keyword evidence="2" id="KW-1185">Reference proteome</keyword>